<feature type="transmembrane region" description="Helical" evidence="19">
    <location>
        <begin position="129"/>
        <end position="149"/>
    </location>
</feature>
<dbReference type="Proteomes" id="UP000095598">
    <property type="component" value="Unassembled WGS sequence"/>
</dbReference>
<feature type="transmembrane region" description="Helical" evidence="19">
    <location>
        <begin position="6"/>
        <end position="39"/>
    </location>
</feature>
<keyword evidence="11 18" id="KW-0812">Transmembrane</keyword>
<evidence type="ECO:0000256" key="16">
    <source>
        <dbReference type="ARBA" id="ARBA00023209"/>
    </source>
</evidence>
<evidence type="ECO:0000256" key="14">
    <source>
        <dbReference type="ARBA" id="ARBA00023098"/>
    </source>
</evidence>
<feature type="transmembrane region" description="Helical" evidence="19">
    <location>
        <begin position="105"/>
        <end position="123"/>
    </location>
</feature>
<comment type="pathway">
    <text evidence="4">Lipid metabolism.</text>
</comment>
<organism evidence="20 21">
    <name type="scientific">Anaerostipes hadrus</name>
    <dbReference type="NCBI Taxonomy" id="649756"/>
    <lineage>
        <taxon>Bacteria</taxon>
        <taxon>Bacillati</taxon>
        <taxon>Bacillota</taxon>
        <taxon>Clostridia</taxon>
        <taxon>Lachnospirales</taxon>
        <taxon>Lachnospiraceae</taxon>
        <taxon>Anaerostipes</taxon>
    </lineage>
</organism>
<evidence type="ECO:0000256" key="13">
    <source>
        <dbReference type="ARBA" id="ARBA00022989"/>
    </source>
</evidence>
<evidence type="ECO:0000256" key="1">
    <source>
        <dbReference type="ARBA" id="ARBA00001698"/>
    </source>
</evidence>
<evidence type="ECO:0000256" key="18">
    <source>
        <dbReference type="RuleBase" id="RU003938"/>
    </source>
</evidence>
<dbReference type="PANTHER" id="PTHR46382:SF1">
    <property type="entry name" value="PHOSPHATIDATE CYTIDYLYLTRANSFERASE"/>
    <property type="match status" value="1"/>
</dbReference>
<keyword evidence="10 18" id="KW-0808">Transferase</keyword>
<dbReference type="InterPro" id="IPR000374">
    <property type="entry name" value="PC_trans"/>
</dbReference>
<dbReference type="AlphaFoldDB" id="A0A173TJN4"/>
<feature type="transmembrane region" description="Helical" evidence="19">
    <location>
        <begin position="75"/>
        <end position="93"/>
    </location>
</feature>
<evidence type="ECO:0000256" key="11">
    <source>
        <dbReference type="ARBA" id="ARBA00022692"/>
    </source>
</evidence>
<evidence type="ECO:0000256" key="10">
    <source>
        <dbReference type="ARBA" id="ARBA00022679"/>
    </source>
</evidence>
<evidence type="ECO:0000256" key="15">
    <source>
        <dbReference type="ARBA" id="ARBA00023136"/>
    </source>
</evidence>
<feature type="transmembrane region" description="Helical" evidence="19">
    <location>
        <begin position="201"/>
        <end position="222"/>
    </location>
</feature>
<accession>A0A173TJN4</accession>
<evidence type="ECO:0000256" key="9">
    <source>
        <dbReference type="ARBA" id="ARBA00022516"/>
    </source>
</evidence>
<comment type="pathway">
    <text evidence="3 18">Phospholipid metabolism; CDP-diacylglycerol biosynthesis; CDP-diacylglycerol from sn-glycerol 3-phosphate: step 3/3.</text>
</comment>
<evidence type="ECO:0000313" key="20">
    <source>
        <dbReference type="EMBL" id="CUN02359.1"/>
    </source>
</evidence>
<evidence type="ECO:0000256" key="12">
    <source>
        <dbReference type="ARBA" id="ARBA00022695"/>
    </source>
</evidence>
<evidence type="ECO:0000256" key="4">
    <source>
        <dbReference type="ARBA" id="ARBA00005189"/>
    </source>
</evidence>
<feature type="transmembrane region" description="Helical" evidence="19">
    <location>
        <begin position="51"/>
        <end position="69"/>
    </location>
</feature>
<keyword evidence="14" id="KW-0443">Lipid metabolism</keyword>
<dbReference type="GO" id="GO:0016024">
    <property type="term" value="P:CDP-diacylglycerol biosynthetic process"/>
    <property type="evidence" value="ECO:0007669"/>
    <property type="project" value="UniProtKB-UniPathway"/>
</dbReference>
<evidence type="ECO:0000256" key="2">
    <source>
        <dbReference type="ARBA" id="ARBA00004651"/>
    </source>
</evidence>
<keyword evidence="12 18" id="KW-0548">Nucleotidyltransferase</keyword>
<name>A0A173TJN4_ANAHA</name>
<keyword evidence="17" id="KW-1208">Phospholipid metabolism</keyword>
<comment type="catalytic activity">
    <reaction evidence="1 18">
        <text>a 1,2-diacyl-sn-glycero-3-phosphate + CTP + H(+) = a CDP-1,2-diacyl-sn-glycerol + diphosphate</text>
        <dbReference type="Rhea" id="RHEA:16229"/>
        <dbReference type="ChEBI" id="CHEBI:15378"/>
        <dbReference type="ChEBI" id="CHEBI:33019"/>
        <dbReference type="ChEBI" id="CHEBI:37563"/>
        <dbReference type="ChEBI" id="CHEBI:58332"/>
        <dbReference type="ChEBI" id="CHEBI:58608"/>
        <dbReference type="EC" id="2.7.7.41"/>
    </reaction>
</comment>
<evidence type="ECO:0000313" key="21">
    <source>
        <dbReference type="Proteomes" id="UP000095598"/>
    </source>
</evidence>
<keyword evidence="15 19" id="KW-0472">Membrane</keyword>
<evidence type="ECO:0000256" key="19">
    <source>
        <dbReference type="SAM" id="Phobius"/>
    </source>
</evidence>
<keyword evidence="13 19" id="KW-1133">Transmembrane helix</keyword>
<keyword evidence="9" id="KW-0444">Lipid biosynthesis</keyword>
<dbReference type="Pfam" id="PF01148">
    <property type="entry name" value="CTP_transf_1"/>
    <property type="match status" value="1"/>
</dbReference>
<evidence type="ECO:0000256" key="3">
    <source>
        <dbReference type="ARBA" id="ARBA00005119"/>
    </source>
</evidence>
<evidence type="ECO:0000256" key="7">
    <source>
        <dbReference type="ARBA" id="ARBA00019373"/>
    </source>
</evidence>
<dbReference type="GO" id="GO:0004605">
    <property type="term" value="F:phosphatidate cytidylyltransferase activity"/>
    <property type="evidence" value="ECO:0007669"/>
    <property type="project" value="UniProtKB-EC"/>
</dbReference>
<reference evidence="20 21" key="1">
    <citation type="submission" date="2015-09" db="EMBL/GenBank/DDBJ databases">
        <authorList>
            <consortium name="Pathogen Informatics"/>
        </authorList>
    </citation>
    <scope>NUCLEOTIDE SEQUENCE [LARGE SCALE GENOMIC DNA]</scope>
    <source>
        <strain evidence="20 21">2789STDY5608868</strain>
    </source>
</reference>
<comment type="similarity">
    <text evidence="5 18">Belongs to the CDS family.</text>
</comment>
<comment type="subcellular location">
    <subcellularLocation>
        <location evidence="2">Cell membrane</location>
        <topology evidence="2">Multi-pass membrane protein</topology>
    </subcellularLocation>
</comment>
<sequence>MFKQRLISGIILVLIAAFGLYMGGIVTFAMTLIVALIGYSEILKIYHIEKSSLAVIGYTGTILYYVALLFDLDQWTTAIIILFLIFLLGCYVVRFPKYKVDQMMAGFFGFVYVAIMMSFIYQIRELQNGGEFVVLLFLAAWGNDTLAYCTGMLIGKHKMSPILSPKKSIEGLVGGIVGAAILGALYGLYLNTYIRFSFNPVTMFPIVCGLGGAVSVIGDLAASAIKRDSGIKDYGTLIPGHGGILDRFDSIIFIAPVIYYLTVMISGGAI</sequence>
<keyword evidence="16" id="KW-0594">Phospholipid biosynthesis</keyword>
<protein>
    <recommendedName>
        <fullName evidence="7 18">Phosphatidate cytidylyltransferase</fullName>
        <ecNumber evidence="6 18">2.7.7.41</ecNumber>
    </recommendedName>
</protein>
<evidence type="ECO:0000256" key="5">
    <source>
        <dbReference type="ARBA" id="ARBA00010185"/>
    </source>
</evidence>
<dbReference type="EMBL" id="CYXT01000016">
    <property type="protein sequence ID" value="CUN02359.1"/>
    <property type="molecule type" value="Genomic_DNA"/>
</dbReference>
<dbReference type="EC" id="2.7.7.41" evidence="6 18"/>
<feature type="transmembrane region" description="Helical" evidence="19">
    <location>
        <begin position="251"/>
        <end position="269"/>
    </location>
</feature>
<dbReference type="UniPathway" id="UPA00557">
    <property type="reaction ID" value="UER00614"/>
</dbReference>
<dbReference type="RefSeq" id="WP_055258979.1">
    <property type="nucleotide sequence ID" value="NZ_CYXT01000016.1"/>
</dbReference>
<evidence type="ECO:0000256" key="8">
    <source>
        <dbReference type="ARBA" id="ARBA00022475"/>
    </source>
</evidence>
<dbReference type="PROSITE" id="PS01315">
    <property type="entry name" value="CDS"/>
    <property type="match status" value="1"/>
</dbReference>
<keyword evidence="8" id="KW-1003">Cell membrane</keyword>
<dbReference type="GO" id="GO:0005886">
    <property type="term" value="C:plasma membrane"/>
    <property type="evidence" value="ECO:0007669"/>
    <property type="project" value="UniProtKB-SubCell"/>
</dbReference>
<evidence type="ECO:0000256" key="6">
    <source>
        <dbReference type="ARBA" id="ARBA00012487"/>
    </source>
</evidence>
<feature type="transmembrane region" description="Helical" evidence="19">
    <location>
        <begin position="169"/>
        <end position="189"/>
    </location>
</feature>
<dbReference type="PANTHER" id="PTHR46382">
    <property type="entry name" value="PHOSPHATIDATE CYTIDYLYLTRANSFERASE"/>
    <property type="match status" value="1"/>
</dbReference>
<evidence type="ECO:0000256" key="17">
    <source>
        <dbReference type="ARBA" id="ARBA00023264"/>
    </source>
</evidence>
<proteinExistence type="inferred from homology"/>
<gene>
    <name evidence="20" type="primary">cdsA</name>
    <name evidence="20" type="ORF">ERS852425_02118</name>
</gene>